<feature type="compositionally biased region" description="Low complexity" evidence="2">
    <location>
        <begin position="536"/>
        <end position="561"/>
    </location>
</feature>
<feature type="region of interest" description="Disordered" evidence="2">
    <location>
        <begin position="379"/>
        <end position="498"/>
    </location>
</feature>
<dbReference type="Proteomes" id="UP000813385">
    <property type="component" value="Unassembled WGS sequence"/>
</dbReference>
<evidence type="ECO:0000259" key="3">
    <source>
        <dbReference type="PROSITE" id="PS51061"/>
    </source>
</evidence>
<dbReference type="PANTHER" id="PTHR15672">
    <property type="entry name" value="CAMP-REGULATED PHOSPHOPROTEIN 21 RELATED R3H DOMAIN CONTAINING PROTEIN"/>
    <property type="match status" value="1"/>
</dbReference>
<evidence type="ECO:0000256" key="2">
    <source>
        <dbReference type="SAM" id="MobiDB-lite"/>
    </source>
</evidence>
<feature type="region of interest" description="Disordered" evidence="2">
    <location>
        <begin position="527"/>
        <end position="803"/>
    </location>
</feature>
<organism evidence="5 6">
    <name type="scientific">Plectosphaerella cucumerina</name>
    <dbReference type="NCBI Taxonomy" id="40658"/>
    <lineage>
        <taxon>Eukaryota</taxon>
        <taxon>Fungi</taxon>
        <taxon>Dikarya</taxon>
        <taxon>Ascomycota</taxon>
        <taxon>Pezizomycotina</taxon>
        <taxon>Sordariomycetes</taxon>
        <taxon>Hypocreomycetidae</taxon>
        <taxon>Glomerellales</taxon>
        <taxon>Plectosphaerellaceae</taxon>
        <taxon>Plectosphaerella</taxon>
    </lineage>
</organism>
<dbReference type="InterPro" id="IPR024771">
    <property type="entry name" value="SUZ"/>
</dbReference>
<evidence type="ECO:0000256" key="1">
    <source>
        <dbReference type="ARBA" id="ARBA00022553"/>
    </source>
</evidence>
<dbReference type="Pfam" id="PF01424">
    <property type="entry name" value="R3H"/>
    <property type="match status" value="1"/>
</dbReference>
<dbReference type="InterPro" id="IPR051937">
    <property type="entry name" value="R3H_domain_containing"/>
</dbReference>
<feature type="compositionally biased region" description="Pro residues" evidence="2">
    <location>
        <begin position="763"/>
        <end position="778"/>
    </location>
</feature>
<name>A0A8K0X8V8_9PEZI</name>
<feature type="compositionally biased region" description="Basic and acidic residues" evidence="2">
    <location>
        <begin position="121"/>
        <end position="136"/>
    </location>
</feature>
<feature type="compositionally biased region" description="Polar residues" evidence="2">
    <location>
        <begin position="726"/>
        <end position="737"/>
    </location>
</feature>
<evidence type="ECO:0000313" key="6">
    <source>
        <dbReference type="Proteomes" id="UP000813385"/>
    </source>
</evidence>
<proteinExistence type="predicted"/>
<feature type="domain" description="R3H" evidence="3">
    <location>
        <begin position="284"/>
        <end position="347"/>
    </location>
</feature>
<reference evidence="5" key="1">
    <citation type="journal article" date="2021" name="Nat. Commun.">
        <title>Genetic determinants of endophytism in the Arabidopsis root mycobiome.</title>
        <authorList>
            <person name="Mesny F."/>
            <person name="Miyauchi S."/>
            <person name="Thiergart T."/>
            <person name="Pickel B."/>
            <person name="Atanasova L."/>
            <person name="Karlsson M."/>
            <person name="Huettel B."/>
            <person name="Barry K.W."/>
            <person name="Haridas S."/>
            <person name="Chen C."/>
            <person name="Bauer D."/>
            <person name="Andreopoulos W."/>
            <person name="Pangilinan J."/>
            <person name="LaButti K."/>
            <person name="Riley R."/>
            <person name="Lipzen A."/>
            <person name="Clum A."/>
            <person name="Drula E."/>
            <person name="Henrissat B."/>
            <person name="Kohler A."/>
            <person name="Grigoriev I.V."/>
            <person name="Martin F.M."/>
            <person name="Hacquard S."/>
        </authorList>
    </citation>
    <scope>NUCLEOTIDE SEQUENCE</scope>
    <source>
        <strain evidence="5">MPI-CAGE-AT-0016</strain>
    </source>
</reference>
<dbReference type="PROSITE" id="PS51673">
    <property type="entry name" value="SUZ"/>
    <property type="match status" value="1"/>
</dbReference>
<feature type="region of interest" description="Disordered" evidence="2">
    <location>
        <begin position="226"/>
        <end position="249"/>
    </location>
</feature>
<dbReference type="EMBL" id="JAGPXD010000001">
    <property type="protein sequence ID" value="KAH7376247.1"/>
    <property type="molecule type" value="Genomic_DNA"/>
</dbReference>
<dbReference type="Gene3D" id="3.30.1370.50">
    <property type="entry name" value="R3H-like domain"/>
    <property type="match status" value="1"/>
</dbReference>
<gene>
    <name evidence="5" type="ORF">B0T11DRAFT_18503</name>
</gene>
<comment type="caution">
    <text evidence="5">The sequence shown here is derived from an EMBL/GenBank/DDBJ whole genome shotgun (WGS) entry which is preliminary data.</text>
</comment>
<dbReference type="OrthoDB" id="278430at2759"/>
<dbReference type="PANTHER" id="PTHR15672:SF8">
    <property type="entry name" value="PROTEIN ENCORE"/>
    <property type="match status" value="1"/>
</dbReference>
<keyword evidence="1" id="KW-0597">Phosphoprotein</keyword>
<dbReference type="AlphaFoldDB" id="A0A8K0X8V8"/>
<feature type="compositionally biased region" description="Low complexity" evidence="2">
    <location>
        <begin position="705"/>
        <end position="724"/>
    </location>
</feature>
<dbReference type="InterPro" id="IPR001374">
    <property type="entry name" value="R3H_dom"/>
</dbReference>
<evidence type="ECO:0000259" key="4">
    <source>
        <dbReference type="PROSITE" id="PS51673"/>
    </source>
</evidence>
<feature type="compositionally biased region" description="Basic and acidic residues" evidence="2">
    <location>
        <begin position="470"/>
        <end position="481"/>
    </location>
</feature>
<feature type="domain" description="SUZ" evidence="4">
    <location>
        <begin position="348"/>
        <end position="432"/>
    </location>
</feature>
<keyword evidence="6" id="KW-1185">Reference proteome</keyword>
<feature type="compositionally biased region" description="Low complexity" evidence="2">
    <location>
        <begin position="14"/>
        <end position="33"/>
    </location>
</feature>
<evidence type="ECO:0000313" key="5">
    <source>
        <dbReference type="EMBL" id="KAH7376247.1"/>
    </source>
</evidence>
<dbReference type="GO" id="GO:0006012">
    <property type="term" value="P:galactose metabolic process"/>
    <property type="evidence" value="ECO:0007669"/>
    <property type="project" value="TreeGrafter"/>
</dbReference>
<protein>
    <submittedName>
        <fullName evidence="5">R3H domain-containing protein</fullName>
    </submittedName>
</protein>
<dbReference type="PROSITE" id="PS51061">
    <property type="entry name" value="R3H"/>
    <property type="match status" value="1"/>
</dbReference>
<feature type="compositionally biased region" description="Basic and acidic residues" evidence="2">
    <location>
        <begin position="411"/>
        <end position="427"/>
    </location>
</feature>
<dbReference type="CDD" id="cd02642">
    <property type="entry name" value="R3H_encore_like"/>
    <property type="match status" value="1"/>
</dbReference>
<feature type="compositionally biased region" description="Basic and acidic residues" evidence="2">
    <location>
        <begin position="163"/>
        <end position="175"/>
    </location>
</feature>
<feature type="region of interest" description="Disordered" evidence="2">
    <location>
        <begin position="1"/>
        <end position="183"/>
    </location>
</feature>
<dbReference type="Pfam" id="PF12752">
    <property type="entry name" value="SUZ"/>
    <property type="match status" value="1"/>
</dbReference>
<feature type="compositionally biased region" description="Polar residues" evidence="2">
    <location>
        <begin position="488"/>
        <end position="497"/>
    </location>
</feature>
<accession>A0A8K0X8V8</accession>
<dbReference type="InterPro" id="IPR036867">
    <property type="entry name" value="R3H_dom_sf"/>
</dbReference>
<dbReference type="SUPFAM" id="SSF82708">
    <property type="entry name" value="R3H domain"/>
    <property type="match status" value="1"/>
</dbReference>
<sequence>METSTPSQDLPRPSFAKVAAASASKDKAPSISAVRRVTPPGQEGSDLPKTSAAPPLAVTPQIPPIANGSSKKTPPANPALGEAPGPKADGVDSIVEGLKELRAGARTPSLVVNGSAASFTDKVKMLHRDGSDESQRADSNSELGTKPPSLDGKSITSGTTFALDEKESLRPDDSASVKAAAAEDDDAFSFRGPLLPNSRMGSDLAARARGIQLGDMPERRPLLVTSGSQSQGLATPQSASSDQQNTSSKANMAKITDLSNYMNTLHGQTPDEKLLEAMSSQKDRLFVLRLEAELIKFVTKSKEPFMDFPPSNSFCRMLTHKLADYYHMTHQFEPRIQSVRIFRTPYARVPESLANLGIPEPKVEAPAPAVLPRKIMRRGEENGTGSGSPSKAASEVGNDGKEKGATSNQKMTREEREEAYNKARERIFGSSEKTGETTPDQEGENGISRASSVSAKDKANANKRGKNKQRRDDTDSLDSRHLYGPFGPQQSWAQQPQYAPVANHQYPMAMQQPYNGQMQPMYPPQPPLAYPAHMHPAGYPQYQPAAQGYQAPPVQPQQPLGPGQPLPPRPQMGGPPGAMYGSPVPAAPQPAWQQAYSPNVPAPALPGPTSAGAVPYAPRGTSAPPSAPTMPYAYGQLPAHLSPNDPKSQHPIPGSYNRHAFNPKTQSFVPGGAMGPMQQPQPPFSAPGSHHGSPQIPSPHLAYSGYQPTGPAAGYGAPGAYGMARQGSSNSIPSYHSSAGGHHPGVQQAPPTGPSYTSQGLPQNPPPHIPNKPAPPQGPAGQFGHLPQYGNPATLPQKPNTGL</sequence>
<dbReference type="GO" id="GO:0003676">
    <property type="term" value="F:nucleic acid binding"/>
    <property type="evidence" value="ECO:0007669"/>
    <property type="project" value="UniProtKB-UniRule"/>
</dbReference>